<dbReference type="GO" id="GO:0009331">
    <property type="term" value="C:glycerol-3-phosphate dehydrogenase (FAD) complex"/>
    <property type="evidence" value="ECO:0007669"/>
    <property type="project" value="UniProtKB-UniRule"/>
</dbReference>
<comment type="subcellular location">
    <subcellularLocation>
        <location evidence="2">Cytoplasm</location>
    </subcellularLocation>
</comment>
<evidence type="ECO:0000313" key="15">
    <source>
        <dbReference type="EMBL" id="ALE18979.1"/>
    </source>
</evidence>
<dbReference type="FunFam" id="1.10.8.870:FF:000003">
    <property type="entry name" value="Glycerol-3-phosphate dehydrogenase"/>
    <property type="match status" value="1"/>
</dbReference>
<reference evidence="15 16" key="1">
    <citation type="journal article" date="2015" name="Genome Announc.">
        <title>Complete Genome Sequences for Two Strains of a Novel Fastidious, Partially Acid-Fast, Gram-Positive Corynebacterineae Bacterium, Derived from Human Clinical Samples.</title>
        <authorList>
            <person name="Nicholson A.C."/>
            <person name="Bell M."/>
            <person name="Humrighouse B.W."/>
            <person name="McQuiston J.R."/>
        </authorList>
    </citation>
    <scope>NUCLEOTIDE SEQUENCE [LARGE SCALE GENOMIC DNA]</scope>
    <source>
        <strain evidence="15 16">X1698</strain>
    </source>
</reference>
<evidence type="ECO:0000259" key="13">
    <source>
        <dbReference type="Pfam" id="PF01266"/>
    </source>
</evidence>
<feature type="domain" description="FAD dependent oxidoreductase" evidence="13">
    <location>
        <begin position="25"/>
        <end position="383"/>
    </location>
</feature>
<comment type="cofactor">
    <cofactor evidence="1 11">
        <name>FAD</name>
        <dbReference type="ChEBI" id="CHEBI:57692"/>
    </cofactor>
</comment>
<dbReference type="InterPro" id="IPR031656">
    <property type="entry name" value="DAO_C"/>
</dbReference>
<evidence type="ECO:0000256" key="5">
    <source>
        <dbReference type="ARBA" id="ARBA00022490"/>
    </source>
</evidence>
<dbReference type="GO" id="GO:0046168">
    <property type="term" value="P:glycerol-3-phosphate catabolic process"/>
    <property type="evidence" value="ECO:0007669"/>
    <property type="project" value="TreeGrafter"/>
</dbReference>
<keyword evidence="6 11" id="KW-0285">Flavoprotein</keyword>
<dbReference type="Gene3D" id="1.10.8.870">
    <property type="entry name" value="Alpha-glycerophosphate oxidase, cap domain"/>
    <property type="match status" value="1"/>
</dbReference>
<evidence type="ECO:0000256" key="6">
    <source>
        <dbReference type="ARBA" id="ARBA00022630"/>
    </source>
</evidence>
<dbReference type="Gene3D" id="3.50.50.60">
    <property type="entry name" value="FAD/NAD(P)-binding domain"/>
    <property type="match status" value="1"/>
</dbReference>
<evidence type="ECO:0000256" key="12">
    <source>
        <dbReference type="SAM" id="MobiDB-lite"/>
    </source>
</evidence>
<evidence type="ECO:0000256" key="1">
    <source>
        <dbReference type="ARBA" id="ARBA00001974"/>
    </source>
</evidence>
<gene>
    <name evidence="15" type="ORF">AL705_04245</name>
</gene>
<dbReference type="InterPro" id="IPR038299">
    <property type="entry name" value="DAO_C_sf"/>
</dbReference>
<dbReference type="PANTHER" id="PTHR11985">
    <property type="entry name" value="GLYCEROL-3-PHOSPHATE DEHYDROGENASE"/>
    <property type="match status" value="1"/>
</dbReference>
<dbReference type="SUPFAM" id="SSF54373">
    <property type="entry name" value="FAD-linked reductases, C-terminal domain"/>
    <property type="match status" value="1"/>
</dbReference>
<dbReference type="RefSeq" id="WP_053961952.1">
    <property type="nucleotide sequence ID" value="NZ_CP012390.1"/>
</dbReference>
<dbReference type="PANTHER" id="PTHR11985:SF31">
    <property type="entry name" value="GLYCEROL-3-PHOSPHATE DEHYDROGENASE 2"/>
    <property type="match status" value="1"/>
</dbReference>
<dbReference type="AlphaFoldDB" id="A0A0M5L7S6"/>
<feature type="region of interest" description="Disordered" evidence="12">
    <location>
        <begin position="556"/>
        <end position="577"/>
    </location>
</feature>
<evidence type="ECO:0000256" key="7">
    <source>
        <dbReference type="ARBA" id="ARBA00022798"/>
    </source>
</evidence>
<evidence type="ECO:0000256" key="11">
    <source>
        <dbReference type="RuleBase" id="RU361217"/>
    </source>
</evidence>
<dbReference type="PROSITE" id="PS00977">
    <property type="entry name" value="FAD_G3PDH_1"/>
    <property type="match status" value="1"/>
</dbReference>
<comment type="similarity">
    <text evidence="3 11">Belongs to the FAD-dependent glycerol-3-phosphate dehydrogenase family.</text>
</comment>
<dbReference type="STRING" id="1528099.AL705_04245"/>
<dbReference type="EC" id="1.1.5.3" evidence="4 11"/>
<dbReference type="InterPro" id="IPR036188">
    <property type="entry name" value="FAD/NAD-bd_sf"/>
</dbReference>
<evidence type="ECO:0000259" key="14">
    <source>
        <dbReference type="Pfam" id="PF16901"/>
    </source>
</evidence>
<dbReference type="GO" id="GO:0004368">
    <property type="term" value="F:glycerol-3-phosphate dehydrogenase (quinone) activity"/>
    <property type="evidence" value="ECO:0007669"/>
    <property type="project" value="UniProtKB-EC"/>
</dbReference>
<dbReference type="PATRIC" id="fig|1562462.4.peg.865"/>
<dbReference type="Pfam" id="PF16901">
    <property type="entry name" value="DAO_C"/>
    <property type="match status" value="1"/>
</dbReference>
<evidence type="ECO:0000256" key="8">
    <source>
        <dbReference type="ARBA" id="ARBA00022827"/>
    </source>
</evidence>
<evidence type="ECO:0000256" key="10">
    <source>
        <dbReference type="ARBA" id="ARBA00049055"/>
    </source>
</evidence>
<name>A0A0M5L7S6_9ACTN</name>
<feature type="domain" description="Alpha-glycerophosphate oxidase C-terminal" evidence="14">
    <location>
        <begin position="405"/>
        <end position="530"/>
    </location>
</feature>
<sequence>MSAPSELTLELRESNWDRLGSEQFDILIIGGGSVGAGAALDAATRGLKVAMVEARDLACGSSSRSSKMFHGGLRYLQPNPIPQFGLVAESLHERELSMHTLAPHLVKPLKFIYPLTTPFFERIMMFCGFTLYDRMGGAKTVPMQKHFSRKKILKKIPSLKPNATCGGVQYYDTLVDDARHTMMVTRTAAKYGAVIRTSTQVVDFLKEGDRVVGVTIKDTEDGRTQNVKASAVINATGVWTDEMQNLAGAKAKFHVHQSKGIHIVVPKDRIKSDSALCFVTEKSVLFVIPWGNYWIVGTTDTSWKLDLAHPAATKTDIDYVLEELNSRLQEPVTYADIVGVYAGLRPLVAQAGQENTEKLARNHEVARLCPGLVSVAGGKYTTYRVIGKDAVEAAIKDVPGQVAKSTTEETPIIGADGYWALTNQLDALAAKYGITEDQVEHLLNRYGSLIFDVLSYAKNDASLKKPITNAEGYLRVEAVYAAAVEGALHLEDVITRRTRISIEYDDRGMDSAQEIADLIAPVLGWDDATKEKEVKLYRDRVVAELNSQKAITDEEADALRNQAEEARPAYVDDVDKK</sequence>
<dbReference type="Proteomes" id="UP000068137">
    <property type="component" value="Chromosome"/>
</dbReference>
<dbReference type="Gene3D" id="3.30.9.10">
    <property type="entry name" value="D-Amino Acid Oxidase, subunit A, domain 2"/>
    <property type="match status" value="1"/>
</dbReference>
<organism evidence="15 16">
    <name type="scientific">Lawsonella clevelandensis</name>
    <dbReference type="NCBI Taxonomy" id="1528099"/>
    <lineage>
        <taxon>Bacteria</taxon>
        <taxon>Bacillati</taxon>
        <taxon>Actinomycetota</taxon>
        <taxon>Actinomycetes</taxon>
        <taxon>Mycobacteriales</taxon>
        <taxon>Lawsonellaceae</taxon>
        <taxon>Lawsonella</taxon>
    </lineage>
</organism>
<comment type="catalytic activity">
    <reaction evidence="10 11">
        <text>a quinone + sn-glycerol 3-phosphate = dihydroxyacetone phosphate + a quinol</text>
        <dbReference type="Rhea" id="RHEA:18977"/>
        <dbReference type="ChEBI" id="CHEBI:24646"/>
        <dbReference type="ChEBI" id="CHEBI:57597"/>
        <dbReference type="ChEBI" id="CHEBI:57642"/>
        <dbReference type="ChEBI" id="CHEBI:132124"/>
        <dbReference type="EC" id="1.1.5.3"/>
    </reaction>
</comment>
<dbReference type="OrthoDB" id="9766796at2"/>
<protein>
    <recommendedName>
        <fullName evidence="4 11">Glycerol-3-phosphate dehydrogenase</fullName>
        <ecNumber evidence="4 11">1.1.5.3</ecNumber>
    </recommendedName>
</protein>
<dbReference type="SUPFAM" id="SSF51905">
    <property type="entry name" value="FAD/NAD(P)-binding domain"/>
    <property type="match status" value="1"/>
</dbReference>
<dbReference type="InterPro" id="IPR006076">
    <property type="entry name" value="FAD-dep_OxRdtase"/>
</dbReference>
<evidence type="ECO:0000313" key="16">
    <source>
        <dbReference type="Proteomes" id="UP000068137"/>
    </source>
</evidence>
<keyword evidence="9 11" id="KW-0560">Oxidoreductase</keyword>
<keyword evidence="7" id="KW-0319">Glycerol metabolism</keyword>
<dbReference type="Pfam" id="PF01266">
    <property type="entry name" value="DAO"/>
    <property type="match status" value="1"/>
</dbReference>
<dbReference type="InterPro" id="IPR000447">
    <property type="entry name" value="G3P_DH_FAD-dep"/>
</dbReference>
<evidence type="ECO:0000256" key="3">
    <source>
        <dbReference type="ARBA" id="ARBA00007330"/>
    </source>
</evidence>
<dbReference type="KEGG" id="cbq:AL705_04245"/>
<evidence type="ECO:0000256" key="2">
    <source>
        <dbReference type="ARBA" id="ARBA00004496"/>
    </source>
</evidence>
<proteinExistence type="inferred from homology"/>
<dbReference type="GO" id="GO:0006071">
    <property type="term" value="P:glycerol metabolic process"/>
    <property type="evidence" value="ECO:0007669"/>
    <property type="project" value="UniProtKB-KW"/>
</dbReference>
<keyword evidence="8" id="KW-0274">FAD</keyword>
<keyword evidence="5" id="KW-0963">Cytoplasm</keyword>
<dbReference type="PRINTS" id="PR01001">
    <property type="entry name" value="FADG3PDH"/>
</dbReference>
<accession>A0A0M5L7S6</accession>
<evidence type="ECO:0000256" key="9">
    <source>
        <dbReference type="ARBA" id="ARBA00023002"/>
    </source>
</evidence>
<evidence type="ECO:0000256" key="4">
    <source>
        <dbReference type="ARBA" id="ARBA00013029"/>
    </source>
</evidence>
<dbReference type="EMBL" id="CP012390">
    <property type="protein sequence ID" value="ALE18979.1"/>
    <property type="molecule type" value="Genomic_DNA"/>
</dbReference>